<dbReference type="SUPFAM" id="SSF53850">
    <property type="entry name" value="Periplasmic binding protein-like II"/>
    <property type="match status" value="1"/>
</dbReference>
<dbReference type="EMBL" id="JAOCZP010000005">
    <property type="protein sequence ID" value="MCT7376645.1"/>
    <property type="molecule type" value="Genomic_DNA"/>
</dbReference>
<dbReference type="Gene3D" id="3.40.190.10">
    <property type="entry name" value="Periplasmic binding protein-like II"/>
    <property type="match status" value="2"/>
</dbReference>
<dbReference type="PRINTS" id="PR00039">
    <property type="entry name" value="HTHLYSR"/>
</dbReference>
<evidence type="ECO:0000256" key="1">
    <source>
        <dbReference type="ARBA" id="ARBA00009437"/>
    </source>
</evidence>
<dbReference type="InterPro" id="IPR036390">
    <property type="entry name" value="WH_DNA-bd_sf"/>
</dbReference>
<comment type="similarity">
    <text evidence="1">Belongs to the LysR transcriptional regulatory family.</text>
</comment>
<evidence type="ECO:0000256" key="3">
    <source>
        <dbReference type="ARBA" id="ARBA00023125"/>
    </source>
</evidence>
<dbReference type="PANTHER" id="PTHR30419">
    <property type="entry name" value="HTH-TYPE TRANSCRIPTIONAL REGULATOR YBHD"/>
    <property type="match status" value="1"/>
</dbReference>
<keyword evidence="2" id="KW-0805">Transcription regulation</keyword>
<gene>
    <name evidence="6" type="ORF">N5A92_16555</name>
</gene>
<evidence type="ECO:0000259" key="5">
    <source>
        <dbReference type="PROSITE" id="PS50931"/>
    </source>
</evidence>
<dbReference type="Pfam" id="PF03466">
    <property type="entry name" value="LysR_substrate"/>
    <property type="match status" value="1"/>
</dbReference>
<dbReference type="InterPro" id="IPR050950">
    <property type="entry name" value="HTH-type_LysR_regulators"/>
</dbReference>
<dbReference type="InterPro" id="IPR005119">
    <property type="entry name" value="LysR_subst-bd"/>
</dbReference>
<dbReference type="InterPro" id="IPR000847">
    <property type="entry name" value="LysR_HTH_N"/>
</dbReference>
<evidence type="ECO:0000313" key="6">
    <source>
        <dbReference type="EMBL" id="MCT7376645.1"/>
    </source>
</evidence>
<dbReference type="InterPro" id="IPR036388">
    <property type="entry name" value="WH-like_DNA-bd_sf"/>
</dbReference>
<evidence type="ECO:0000256" key="2">
    <source>
        <dbReference type="ARBA" id="ARBA00023015"/>
    </source>
</evidence>
<dbReference type="RefSeq" id="WP_260904761.1">
    <property type="nucleotide sequence ID" value="NZ_JAOCZP010000005.1"/>
</dbReference>
<evidence type="ECO:0000313" key="7">
    <source>
        <dbReference type="Proteomes" id="UP001320831"/>
    </source>
</evidence>
<dbReference type="PROSITE" id="PS50931">
    <property type="entry name" value="HTH_LYSR"/>
    <property type="match status" value="1"/>
</dbReference>
<keyword evidence="4" id="KW-0804">Transcription</keyword>
<dbReference type="Pfam" id="PF00126">
    <property type="entry name" value="HTH_1"/>
    <property type="match status" value="1"/>
</dbReference>
<protein>
    <submittedName>
        <fullName evidence="6">LysR family transcriptional regulator</fullName>
    </submittedName>
</protein>
<reference evidence="6 7" key="1">
    <citation type="submission" date="2022-09" db="EMBL/GenBank/DDBJ databases">
        <title>Chelativorans salina sp. nov., a novel slightly halophilic bacterium isolated from a saline lake sediment enrichment.</title>
        <authorList>
            <person name="Gao L."/>
            <person name="Fang B.-Z."/>
            <person name="Li W.-J."/>
        </authorList>
    </citation>
    <scope>NUCLEOTIDE SEQUENCE [LARGE SCALE GENOMIC DNA]</scope>
    <source>
        <strain evidence="6 7">EGI FJ00035</strain>
    </source>
</reference>
<accession>A0ABT2LQ13</accession>
<dbReference type="Proteomes" id="UP001320831">
    <property type="component" value="Unassembled WGS sequence"/>
</dbReference>
<proteinExistence type="inferred from homology"/>
<dbReference type="PANTHER" id="PTHR30419:SF8">
    <property type="entry name" value="NITROGEN ASSIMILATION TRANSCRIPTIONAL ACTIVATOR-RELATED"/>
    <property type="match status" value="1"/>
</dbReference>
<feature type="domain" description="HTH lysR-type" evidence="5">
    <location>
        <begin position="7"/>
        <end position="64"/>
    </location>
</feature>
<name>A0ABT2LQ13_9HYPH</name>
<keyword evidence="3" id="KW-0238">DNA-binding</keyword>
<sequence>MIVKNRVRIRQLRVFLEVARQGGVVRAAEALHLTQSAVSRTIGELERVVGLPLFDRSQRGSKLTEAGQLLQRHATSGLAQIDMGVAMAGNRSNSTDVVKAGALPTVAGATFARVVRDFKRRFPQTTVHVASGTNAELLSKLRRGDVHFVYGRLAAAEAMRGLAFEHLYSEEIAFVAAPDHALFELEHVELADLGDHSVVLHQADTIIRNEIDRFLLEHGITGFGDVVETNLIELARALVIANGFVWIVPVGVIRQDLERGDLRRLNIFAPELQGPIGISTDPAIPQSAACETLINDIRVAAKA</sequence>
<keyword evidence="7" id="KW-1185">Reference proteome</keyword>
<evidence type="ECO:0000256" key="4">
    <source>
        <dbReference type="ARBA" id="ARBA00023163"/>
    </source>
</evidence>
<dbReference type="Gene3D" id="1.10.10.10">
    <property type="entry name" value="Winged helix-like DNA-binding domain superfamily/Winged helix DNA-binding domain"/>
    <property type="match status" value="1"/>
</dbReference>
<dbReference type="SUPFAM" id="SSF46785">
    <property type="entry name" value="Winged helix' DNA-binding domain"/>
    <property type="match status" value="1"/>
</dbReference>
<organism evidence="6 7">
    <name type="scientific">Chelativorans salis</name>
    <dbReference type="NCBI Taxonomy" id="2978478"/>
    <lineage>
        <taxon>Bacteria</taxon>
        <taxon>Pseudomonadati</taxon>
        <taxon>Pseudomonadota</taxon>
        <taxon>Alphaproteobacteria</taxon>
        <taxon>Hyphomicrobiales</taxon>
        <taxon>Phyllobacteriaceae</taxon>
        <taxon>Chelativorans</taxon>
    </lineage>
</organism>
<comment type="caution">
    <text evidence="6">The sequence shown here is derived from an EMBL/GenBank/DDBJ whole genome shotgun (WGS) entry which is preliminary data.</text>
</comment>